<evidence type="ECO:0000313" key="7">
    <source>
        <dbReference type="Proteomes" id="UP001529369"/>
    </source>
</evidence>
<evidence type="ECO:0000256" key="2">
    <source>
        <dbReference type="ARBA" id="ARBA00022723"/>
    </source>
</evidence>
<evidence type="ECO:0000256" key="3">
    <source>
        <dbReference type="ARBA" id="ARBA00023002"/>
    </source>
</evidence>
<dbReference type="Gene3D" id="3.10.20.30">
    <property type="match status" value="1"/>
</dbReference>
<dbReference type="Proteomes" id="UP001529369">
    <property type="component" value="Unassembled WGS sequence"/>
</dbReference>
<dbReference type="InterPro" id="IPR006058">
    <property type="entry name" value="2Fe2S_fd_BS"/>
</dbReference>
<comment type="similarity">
    <text evidence="1">Belongs to the xanthine dehydrogenase family.</text>
</comment>
<dbReference type="InterPro" id="IPR046867">
    <property type="entry name" value="AldOxase/xan_DH_MoCoBD2"/>
</dbReference>
<protein>
    <submittedName>
        <fullName evidence="6">Molybdopterin-dependent oxidoreductase</fullName>
    </submittedName>
</protein>
<feature type="domain" description="2Fe-2S ferredoxin-type" evidence="5">
    <location>
        <begin position="1"/>
        <end position="75"/>
    </location>
</feature>
<dbReference type="SUPFAM" id="SSF47741">
    <property type="entry name" value="CO dehydrogenase ISP C-domain like"/>
    <property type="match status" value="1"/>
</dbReference>
<dbReference type="InterPro" id="IPR036010">
    <property type="entry name" value="2Fe-2S_ferredoxin-like_sf"/>
</dbReference>
<name>A0ABT8A2T1_9PROT</name>
<dbReference type="InterPro" id="IPR012675">
    <property type="entry name" value="Beta-grasp_dom_sf"/>
</dbReference>
<dbReference type="InterPro" id="IPR036884">
    <property type="entry name" value="2Fe-2S-bd_dom_sf"/>
</dbReference>
<keyword evidence="7" id="KW-1185">Reference proteome</keyword>
<dbReference type="PANTHER" id="PTHR11908">
    <property type="entry name" value="XANTHINE DEHYDROGENASE"/>
    <property type="match status" value="1"/>
</dbReference>
<dbReference type="Pfam" id="PF01799">
    <property type="entry name" value="Fer2_2"/>
    <property type="match status" value="1"/>
</dbReference>
<sequence length="894" mass="92547">MRMLVNGTARDVAAAPETRLSLVLRDALGLVGTKSGCDAGDCGACTVLLDGKQVCACLVPLAQAEGGAVLTVEGLAALSLGAALQRAFLAHGAAQCGFCTPGMLLAAMELLAVEPRPAVAAVEVALGGVLCRCTGYRKIIDAVCAAHSFLDAPAVVLPAAGAAVGARMPRADGQPKVDGAEVYGADAAPADALWLRPVRSPHAHARFTLGDCAPLYARHPGLVRVLTAADVPGRNGFGIYPDIKDQAVFAAGLVRYRGDTVCALVGERAAVEAIAVAELPIVWEVLPALADPGAALAPGAPALHDRWPDNVLTTGRLACGDVDAALAGAAHVAEGAWQTGFVEHAYIEPEAGWARRVGDRIEVHASTQAPYMDLEEVAGVLGIPQSAVRIVPTACGGGFGGKLDVAVQPMIAVAAWVLRRPVRAVWTRGESMASSTKRHPARITARAGCDAAGRLVGFEFEGVYDTGAYASWGPTVAGRVPAHSTGPYRMPHARSRARAVLTNNPPSGAFRGFGVPQAAIAQEALWDKLADAAGLDRLEFRVLNALRRGDATATGQVIAHSVGLVECLEALRPRWRELRAEAARANARGGLLRHGVGVACMWYGIGNTGMSNPSTMRVTLAPEGRLVFHNGAVDIGQGSTSVLLQVVADAVGLPVADFALVLGDTDLTADAGKTSASRQTFVSGRAALEAGLALRDAILLRANAGPEARLALEAGRLLVDGRAIALEAPLEGIGRFDPPTVPMDADGQGSPYATYGFAAQLAALAVDTELGTVRLDRIVAAHDVGRAINPMLVEGQIEGGIAQGIGLALLEEYLPGRTENLHDYLIPTIGDVPVIENILIEDPEPLGPYGAKGIGEPALVPTAPAIFSAIRDATGAEITRVPALPHRVLEALRT</sequence>
<dbReference type="SUPFAM" id="SSF54665">
    <property type="entry name" value="CO dehydrogenase molybdoprotein N-domain-like"/>
    <property type="match status" value="1"/>
</dbReference>
<dbReference type="InterPro" id="IPR016208">
    <property type="entry name" value="Ald_Oxase/xanthine_DH-like"/>
</dbReference>
<dbReference type="Pfam" id="PF01315">
    <property type="entry name" value="Ald_Xan_dh_C"/>
    <property type="match status" value="1"/>
</dbReference>
<evidence type="ECO:0000259" key="5">
    <source>
        <dbReference type="PROSITE" id="PS51085"/>
    </source>
</evidence>
<dbReference type="Gene3D" id="3.90.1170.50">
    <property type="entry name" value="Aldehyde oxidase/xanthine dehydrogenase, a/b hammerhead"/>
    <property type="match status" value="1"/>
</dbReference>
<proteinExistence type="inferred from homology"/>
<reference evidence="7" key="1">
    <citation type="journal article" date="2019" name="Int. J. Syst. Evol. Microbiol.">
        <title>The Global Catalogue of Microorganisms (GCM) 10K type strain sequencing project: providing services to taxonomists for standard genome sequencing and annotation.</title>
        <authorList>
            <consortium name="The Broad Institute Genomics Platform"/>
            <consortium name="The Broad Institute Genome Sequencing Center for Infectious Disease"/>
            <person name="Wu L."/>
            <person name="Ma J."/>
        </authorList>
    </citation>
    <scope>NUCLEOTIDE SEQUENCE [LARGE SCALE GENOMIC DNA]</scope>
    <source>
        <strain evidence="7">CECT 7131</strain>
    </source>
</reference>
<dbReference type="RefSeq" id="WP_290315835.1">
    <property type="nucleotide sequence ID" value="NZ_JAUFPN010000059.1"/>
</dbReference>
<keyword evidence="2" id="KW-0479">Metal-binding</keyword>
<keyword evidence="4" id="KW-0408">Iron</keyword>
<dbReference type="SMART" id="SM01008">
    <property type="entry name" value="Ald_Xan_dh_C"/>
    <property type="match status" value="1"/>
</dbReference>
<dbReference type="EMBL" id="JAUFPN010000059">
    <property type="protein sequence ID" value="MDN3564045.1"/>
    <property type="molecule type" value="Genomic_DNA"/>
</dbReference>
<dbReference type="InterPro" id="IPR036856">
    <property type="entry name" value="Ald_Oxase/Xan_DH_a/b_sf"/>
</dbReference>
<organism evidence="6 7">
    <name type="scientific">Paeniroseomonas aquatica</name>
    <dbReference type="NCBI Taxonomy" id="373043"/>
    <lineage>
        <taxon>Bacteria</taxon>
        <taxon>Pseudomonadati</taxon>
        <taxon>Pseudomonadota</taxon>
        <taxon>Alphaproteobacteria</taxon>
        <taxon>Acetobacterales</taxon>
        <taxon>Acetobacteraceae</taxon>
        <taxon>Paeniroseomonas</taxon>
    </lineage>
</organism>
<accession>A0ABT8A2T1</accession>
<keyword evidence="3" id="KW-0560">Oxidoreductase</keyword>
<dbReference type="InterPro" id="IPR000674">
    <property type="entry name" value="Ald_Oxase/Xan_DH_a/b"/>
</dbReference>
<evidence type="ECO:0000256" key="1">
    <source>
        <dbReference type="ARBA" id="ARBA00006849"/>
    </source>
</evidence>
<dbReference type="InterPro" id="IPR037165">
    <property type="entry name" value="AldOxase/xan_DH_Mopterin-bd_sf"/>
</dbReference>
<dbReference type="Pfam" id="PF20256">
    <property type="entry name" value="MoCoBD_2"/>
    <property type="match status" value="1"/>
</dbReference>
<dbReference type="Gene3D" id="1.10.150.120">
    <property type="entry name" value="[2Fe-2S]-binding domain"/>
    <property type="match status" value="1"/>
</dbReference>
<gene>
    <name evidence="6" type="ORF">QWZ14_06595</name>
</gene>
<dbReference type="PROSITE" id="PS00197">
    <property type="entry name" value="2FE2S_FER_1"/>
    <property type="match status" value="1"/>
</dbReference>
<comment type="caution">
    <text evidence="6">The sequence shown here is derived from an EMBL/GenBank/DDBJ whole genome shotgun (WGS) entry which is preliminary data.</text>
</comment>
<dbReference type="InterPro" id="IPR008274">
    <property type="entry name" value="AldOxase/xan_DH_MoCoBD1"/>
</dbReference>
<dbReference type="CDD" id="cd00207">
    <property type="entry name" value="fer2"/>
    <property type="match status" value="1"/>
</dbReference>
<evidence type="ECO:0000256" key="4">
    <source>
        <dbReference type="ARBA" id="ARBA00023004"/>
    </source>
</evidence>
<dbReference type="SUPFAM" id="SSF54292">
    <property type="entry name" value="2Fe-2S ferredoxin-like"/>
    <property type="match status" value="1"/>
</dbReference>
<evidence type="ECO:0000313" key="6">
    <source>
        <dbReference type="EMBL" id="MDN3564045.1"/>
    </source>
</evidence>
<dbReference type="Pfam" id="PF02738">
    <property type="entry name" value="MoCoBD_1"/>
    <property type="match status" value="1"/>
</dbReference>
<dbReference type="PANTHER" id="PTHR11908:SF157">
    <property type="entry name" value="XANTHINE DEHYDROGENASE SUBUNIT D-RELATED"/>
    <property type="match status" value="1"/>
</dbReference>
<dbReference type="SUPFAM" id="SSF56003">
    <property type="entry name" value="Molybdenum cofactor-binding domain"/>
    <property type="match status" value="1"/>
</dbReference>
<dbReference type="Gene3D" id="3.30.365.10">
    <property type="entry name" value="Aldehyde oxidase/xanthine dehydrogenase, molybdopterin binding domain"/>
    <property type="match status" value="4"/>
</dbReference>
<dbReference type="Pfam" id="PF00111">
    <property type="entry name" value="Fer2"/>
    <property type="match status" value="1"/>
</dbReference>
<dbReference type="InterPro" id="IPR001041">
    <property type="entry name" value="2Fe-2S_ferredoxin-type"/>
</dbReference>
<dbReference type="PROSITE" id="PS51085">
    <property type="entry name" value="2FE2S_FER_2"/>
    <property type="match status" value="1"/>
</dbReference>
<dbReference type="InterPro" id="IPR002888">
    <property type="entry name" value="2Fe-2S-bd"/>
</dbReference>